<sequence length="145" mass="16102">MENVNDPVTALREDECWEHLRAHQLGRLVTRVGDVVDIFPVNYVVDGESIVFRTAEGGKLAGLTINASVLFEVDEYTADDAWSVVVRGQAHRIADEEELAAVEQLPLAPMVPTLKLNHIRITPDSVTGRSFRRGPEPGVFDVHPY</sequence>
<name>A0A934Q3T2_9MICO</name>
<accession>A0A934Q3T2</accession>
<gene>
    <name evidence="1" type="ORF">JD276_02620</name>
</gene>
<proteinExistence type="predicted"/>
<evidence type="ECO:0000313" key="2">
    <source>
        <dbReference type="Proteomes" id="UP000608530"/>
    </source>
</evidence>
<dbReference type="EMBL" id="JAEHOH010000002">
    <property type="protein sequence ID" value="MBK0417930.1"/>
    <property type="molecule type" value="Genomic_DNA"/>
</dbReference>
<protein>
    <submittedName>
        <fullName evidence="1">Pyridoxamine 5'-phosphate oxidase family protein</fullName>
    </submittedName>
</protein>
<dbReference type="InterPro" id="IPR024747">
    <property type="entry name" value="Pyridox_Oxase-rel"/>
</dbReference>
<comment type="caution">
    <text evidence="1">The sequence shown here is derived from an EMBL/GenBank/DDBJ whole genome shotgun (WGS) entry which is preliminary data.</text>
</comment>
<dbReference type="InterPro" id="IPR012349">
    <property type="entry name" value="Split_barrel_FMN-bd"/>
</dbReference>
<dbReference type="Pfam" id="PF12900">
    <property type="entry name" value="Pyridox_ox_2"/>
    <property type="match status" value="1"/>
</dbReference>
<dbReference type="Gene3D" id="2.30.110.10">
    <property type="entry name" value="Electron Transport, Fmn-binding Protein, Chain A"/>
    <property type="match status" value="1"/>
</dbReference>
<dbReference type="RefSeq" id="WP_200113634.1">
    <property type="nucleotide sequence ID" value="NZ_JAEHOH010000002.1"/>
</dbReference>
<organism evidence="1 2">
    <name type="scientific">Leucobacter chromiisoli</name>
    <dbReference type="NCBI Taxonomy" id="2796471"/>
    <lineage>
        <taxon>Bacteria</taxon>
        <taxon>Bacillati</taxon>
        <taxon>Actinomycetota</taxon>
        <taxon>Actinomycetes</taxon>
        <taxon>Micrococcales</taxon>
        <taxon>Microbacteriaceae</taxon>
        <taxon>Leucobacter</taxon>
    </lineage>
</organism>
<evidence type="ECO:0000313" key="1">
    <source>
        <dbReference type="EMBL" id="MBK0417930.1"/>
    </source>
</evidence>
<dbReference type="AlphaFoldDB" id="A0A934Q3T2"/>
<dbReference type="Proteomes" id="UP000608530">
    <property type="component" value="Unassembled WGS sequence"/>
</dbReference>
<keyword evidence="2" id="KW-1185">Reference proteome</keyword>
<reference evidence="1" key="1">
    <citation type="submission" date="2020-12" db="EMBL/GenBank/DDBJ databases">
        <title>Leucobacter sp. CAS1, isolated from Chromium sludge.</title>
        <authorList>
            <person name="Xu Z."/>
        </authorList>
    </citation>
    <scope>NUCLEOTIDE SEQUENCE</scope>
    <source>
        <strain evidence="1">CSA1</strain>
    </source>
</reference>
<dbReference type="SUPFAM" id="SSF50475">
    <property type="entry name" value="FMN-binding split barrel"/>
    <property type="match status" value="1"/>
</dbReference>